<dbReference type="OrthoDB" id="7555373at2759"/>
<dbReference type="SUPFAM" id="SSF57756">
    <property type="entry name" value="Retrovirus zinc finger-like domains"/>
    <property type="match status" value="1"/>
</dbReference>
<organism evidence="4">
    <name type="scientific">Camponotus floridanus</name>
    <name type="common">Florida carpenter ant</name>
    <dbReference type="NCBI Taxonomy" id="104421"/>
    <lineage>
        <taxon>Eukaryota</taxon>
        <taxon>Metazoa</taxon>
        <taxon>Ecdysozoa</taxon>
        <taxon>Arthropoda</taxon>
        <taxon>Hexapoda</taxon>
        <taxon>Insecta</taxon>
        <taxon>Pterygota</taxon>
        <taxon>Neoptera</taxon>
        <taxon>Endopterygota</taxon>
        <taxon>Hymenoptera</taxon>
        <taxon>Apocrita</taxon>
        <taxon>Aculeata</taxon>
        <taxon>Formicoidea</taxon>
        <taxon>Formicidae</taxon>
        <taxon>Formicinae</taxon>
        <taxon>Camponotus</taxon>
    </lineage>
</organism>
<dbReference type="InParanoid" id="E2AMT0"/>
<evidence type="ECO:0000259" key="2">
    <source>
        <dbReference type="PROSITE" id="PS50158"/>
    </source>
</evidence>
<evidence type="ECO:0000313" key="3">
    <source>
        <dbReference type="EMBL" id="EFN65265.1"/>
    </source>
</evidence>
<evidence type="ECO:0000256" key="1">
    <source>
        <dbReference type="PROSITE-ProRule" id="PRU00047"/>
    </source>
</evidence>
<dbReference type="Proteomes" id="UP000000311">
    <property type="component" value="Unassembled WGS sequence"/>
</dbReference>
<sequence length="99" mass="11230">GKSFNEKLMMAKILGCLPKDFNNFVTSWSLLSEDVSLESFLEKLTNAERNITERLDDTSHEAFKAQSKSTNSQDKKAVNKKFQGKCHKCGKKGHMQQDC</sequence>
<dbReference type="GO" id="GO:0003676">
    <property type="term" value="F:nucleic acid binding"/>
    <property type="evidence" value="ECO:0007669"/>
    <property type="project" value="InterPro"/>
</dbReference>
<dbReference type="AlphaFoldDB" id="E2AMT0"/>
<protein>
    <recommendedName>
        <fullName evidence="2">CCHC-type domain-containing protein</fullName>
    </recommendedName>
</protein>
<feature type="non-terminal residue" evidence="3">
    <location>
        <position position="1"/>
    </location>
</feature>
<feature type="domain" description="CCHC-type" evidence="2">
    <location>
        <begin position="85"/>
        <end position="99"/>
    </location>
</feature>
<dbReference type="GO" id="GO:0008270">
    <property type="term" value="F:zinc ion binding"/>
    <property type="evidence" value="ECO:0007669"/>
    <property type="project" value="UniProtKB-KW"/>
</dbReference>
<reference evidence="3 4" key="1">
    <citation type="journal article" date="2010" name="Science">
        <title>Genomic comparison of the ants Camponotus floridanus and Harpegnathos saltator.</title>
        <authorList>
            <person name="Bonasio R."/>
            <person name="Zhang G."/>
            <person name="Ye C."/>
            <person name="Mutti N.S."/>
            <person name="Fang X."/>
            <person name="Qin N."/>
            <person name="Donahue G."/>
            <person name="Yang P."/>
            <person name="Li Q."/>
            <person name="Li C."/>
            <person name="Zhang P."/>
            <person name="Huang Z."/>
            <person name="Berger S.L."/>
            <person name="Reinberg D."/>
            <person name="Wang J."/>
            <person name="Liebig J."/>
        </authorList>
    </citation>
    <scope>NUCLEOTIDE SEQUENCE [LARGE SCALE GENOMIC DNA]</scope>
    <source>
        <strain evidence="4">C129</strain>
    </source>
</reference>
<keyword evidence="1" id="KW-0863">Zinc-finger</keyword>
<gene>
    <name evidence="3" type="ORF">EAG_12353</name>
</gene>
<proteinExistence type="predicted"/>
<name>E2AMT0_CAMFO</name>
<evidence type="ECO:0000313" key="4">
    <source>
        <dbReference type="Proteomes" id="UP000000311"/>
    </source>
</evidence>
<dbReference type="EMBL" id="GL440891">
    <property type="protein sequence ID" value="EFN65265.1"/>
    <property type="molecule type" value="Genomic_DNA"/>
</dbReference>
<dbReference type="InterPro" id="IPR001878">
    <property type="entry name" value="Znf_CCHC"/>
</dbReference>
<dbReference type="InterPro" id="IPR036875">
    <property type="entry name" value="Znf_CCHC_sf"/>
</dbReference>
<keyword evidence="1" id="KW-0862">Zinc</keyword>
<keyword evidence="1" id="KW-0479">Metal-binding</keyword>
<feature type="non-terminal residue" evidence="3">
    <location>
        <position position="99"/>
    </location>
</feature>
<dbReference type="PROSITE" id="PS50158">
    <property type="entry name" value="ZF_CCHC"/>
    <property type="match status" value="1"/>
</dbReference>
<keyword evidence="4" id="KW-1185">Reference proteome</keyword>
<accession>E2AMT0</accession>